<dbReference type="Pfam" id="PF08100">
    <property type="entry name" value="Dimerisation"/>
    <property type="match status" value="1"/>
</dbReference>
<feature type="domain" description="O-methyltransferase dimerisation" evidence="5">
    <location>
        <begin position="58"/>
        <end position="135"/>
    </location>
</feature>
<dbReference type="InterPro" id="IPR012967">
    <property type="entry name" value="COMT_dimerisation"/>
</dbReference>
<dbReference type="GO" id="GO:0032259">
    <property type="term" value="P:methylation"/>
    <property type="evidence" value="ECO:0007669"/>
    <property type="project" value="UniProtKB-KW"/>
</dbReference>
<dbReference type="PANTHER" id="PTHR43712">
    <property type="entry name" value="PUTATIVE (AFU_ORTHOLOGUE AFUA_4G14580)-RELATED"/>
    <property type="match status" value="1"/>
</dbReference>
<dbReference type="InterPro" id="IPR029063">
    <property type="entry name" value="SAM-dependent_MTases_sf"/>
</dbReference>
<feature type="domain" description="O-methyltransferase C-terminal" evidence="4">
    <location>
        <begin position="187"/>
        <end position="325"/>
    </location>
</feature>
<dbReference type="OrthoDB" id="2410195at2759"/>
<dbReference type="Pfam" id="PF00891">
    <property type="entry name" value="Methyltransf_2"/>
    <property type="match status" value="1"/>
</dbReference>
<dbReference type="SUPFAM" id="SSF53335">
    <property type="entry name" value="S-adenosyl-L-methionine-dependent methyltransferases"/>
    <property type="match status" value="1"/>
</dbReference>
<keyword evidence="1" id="KW-0489">Methyltransferase</keyword>
<dbReference type="InterPro" id="IPR001077">
    <property type="entry name" value="COMT_C"/>
</dbReference>
<dbReference type="SUPFAM" id="SSF46785">
    <property type="entry name" value="Winged helix' DNA-binding domain"/>
    <property type="match status" value="1"/>
</dbReference>
<dbReference type="Gene3D" id="3.40.50.150">
    <property type="entry name" value="Vaccinia Virus protein VP39"/>
    <property type="match status" value="1"/>
</dbReference>
<keyword evidence="2" id="KW-0808">Transferase</keyword>
<dbReference type="InterPro" id="IPR036390">
    <property type="entry name" value="WH_DNA-bd_sf"/>
</dbReference>
<dbReference type="GO" id="GO:0008171">
    <property type="term" value="F:O-methyltransferase activity"/>
    <property type="evidence" value="ECO:0007669"/>
    <property type="project" value="InterPro"/>
</dbReference>
<dbReference type="Proteomes" id="UP000305067">
    <property type="component" value="Unassembled WGS sequence"/>
</dbReference>
<dbReference type="InterPro" id="IPR016461">
    <property type="entry name" value="COMT-like"/>
</dbReference>
<keyword evidence="3" id="KW-0949">S-adenosyl-L-methionine</keyword>
<dbReference type="GO" id="GO:0046983">
    <property type="term" value="F:protein dimerization activity"/>
    <property type="evidence" value="ECO:0007669"/>
    <property type="project" value="InterPro"/>
</dbReference>
<gene>
    <name evidence="6" type="ORF">BDV98DRAFT_598196</name>
</gene>
<accession>A0A5C3Q1H6</accession>
<keyword evidence="7" id="KW-1185">Reference proteome</keyword>
<organism evidence="6 7">
    <name type="scientific">Pterulicium gracile</name>
    <dbReference type="NCBI Taxonomy" id="1884261"/>
    <lineage>
        <taxon>Eukaryota</taxon>
        <taxon>Fungi</taxon>
        <taxon>Dikarya</taxon>
        <taxon>Basidiomycota</taxon>
        <taxon>Agaricomycotina</taxon>
        <taxon>Agaricomycetes</taxon>
        <taxon>Agaricomycetidae</taxon>
        <taxon>Agaricales</taxon>
        <taxon>Pleurotineae</taxon>
        <taxon>Pterulaceae</taxon>
        <taxon>Pterulicium</taxon>
    </lineage>
</organism>
<reference evidence="6 7" key="1">
    <citation type="journal article" date="2019" name="Nat. Ecol. Evol.">
        <title>Megaphylogeny resolves global patterns of mushroom evolution.</title>
        <authorList>
            <person name="Varga T."/>
            <person name="Krizsan K."/>
            <person name="Foldi C."/>
            <person name="Dima B."/>
            <person name="Sanchez-Garcia M."/>
            <person name="Sanchez-Ramirez S."/>
            <person name="Szollosi G.J."/>
            <person name="Szarkandi J.G."/>
            <person name="Papp V."/>
            <person name="Albert L."/>
            <person name="Andreopoulos W."/>
            <person name="Angelini C."/>
            <person name="Antonin V."/>
            <person name="Barry K.W."/>
            <person name="Bougher N.L."/>
            <person name="Buchanan P."/>
            <person name="Buyck B."/>
            <person name="Bense V."/>
            <person name="Catcheside P."/>
            <person name="Chovatia M."/>
            <person name="Cooper J."/>
            <person name="Damon W."/>
            <person name="Desjardin D."/>
            <person name="Finy P."/>
            <person name="Geml J."/>
            <person name="Haridas S."/>
            <person name="Hughes K."/>
            <person name="Justo A."/>
            <person name="Karasinski D."/>
            <person name="Kautmanova I."/>
            <person name="Kiss B."/>
            <person name="Kocsube S."/>
            <person name="Kotiranta H."/>
            <person name="LaButti K.M."/>
            <person name="Lechner B.E."/>
            <person name="Liimatainen K."/>
            <person name="Lipzen A."/>
            <person name="Lukacs Z."/>
            <person name="Mihaltcheva S."/>
            <person name="Morgado L.N."/>
            <person name="Niskanen T."/>
            <person name="Noordeloos M.E."/>
            <person name="Ohm R.A."/>
            <person name="Ortiz-Santana B."/>
            <person name="Ovrebo C."/>
            <person name="Racz N."/>
            <person name="Riley R."/>
            <person name="Savchenko A."/>
            <person name="Shiryaev A."/>
            <person name="Soop K."/>
            <person name="Spirin V."/>
            <person name="Szebenyi C."/>
            <person name="Tomsovsky M."/>
            <person name="Tulloss R.E."/>
            <person name="Uehling J."/>
            <person name="Grigoriev I.V."/>
            <person name="Vagvolgyi C."/>
            <person name="Papp T."/>
            <person name="Martin F.M."/>
            <person name="Miettinen O."/>
            <person name="Hibbett D.S."/>
            <person name="Nagy L.G."/>
        </authorList>
    </citation>
    <scope>NUCLEOTIDE SEQUENCE [LARGE SCALE GENOMIC DNA]</scope>
    <source>
        <strain evidence="6 7">CBS 309.79</strain>
    </source>
</reference>
<evidence type="ECO:0000256" key="2">
    <source>
        <dbReference type="ARBA" id="ARBA00022679"/>
    </source>
</evidence>
<evidence type="ECO:0000256" key="3">
    <source>
        <dbReference type="ARBA" id="ARBA00022691"/>
    </source>
</evidence>
<dbReference type="STRING" id="1884261.A0A5C3Q1H6"/>
<protein>
    <submittedName>
        <fullName evidence="6">Uncharacterized protein</fullName>
    </submittedName>
</protein>
<dbReference type="PANTHER" id="PTHR43712:SF2">
    <property type="entry name" value="O-METHYLTRANSFERASE CICE"/>
    <property type="match status" value="1"/>
</dbReference>
<evidence type="ECO:0000313" key="6">
    <source>
        <dbReference type="EMBL" id="TFK95822.1"/>
    </source>
</evidence>
<evidence type="ECO:0000259" key="5">
    <source>
        <dbReference type="Pfam" id="PF08100"/>
    </source>
</evidence>
<dbReference type="AlphaFoldDB" id="A0A5C3Q1H6"/>
<dbReference type="EMBL" id="ML178873">
    <property type="protein sequence ID" value="TFK95822.1"/>
    <property type="molecule type" value="Genomic_DNA"/>
</dbReference>
<dbReference type="InterPro" id="IPR036388">
    <property type="entry name" value="WH-like_DNA-bd_sf"/>
</dbReference>
<evidence type="ECO:0000259" key="4">
    <source>
        <dbReference type="Pfam" id="PF00891"/>
    </source>
</evidence>
<name>A0A5C3Q1H6_9AGAR</name>
<dbReference type="PROSITE" id="PS51683">
    <property type="entry name" value="SAM_OMT_II"/>
    <property type="match status" value="1"/>
</dbReference>
<evidence type="ECO:0000256" key="1">
    <source>
        <dbReference type="ARBA" id="ARBA00022603"/>
    </source>
</evidence>
<sequence>MTVEPSNSTLQTLVEIAVSSVSTLESIYQAHGASFPSLDLIATVCPPNKHHTNLDGGGMYVSAGLQYIVETSIPDIMKEGDPKVMHVDEIASKINVPTEANGLARVLRFLATHHIFREVTPNVFAHNRTSSMFCKAKTLKEIRDDPVTQYNGLTSTANLGHCLDEGLRSAAHLSAWLQAPKGSIRVSPFLAAFKVDDIWRWFEQPGNELRRNRFGSLMSNTQWEAEIFTYAIRWDLFPETSTVVDVGESLRTVSMTLARKFSHLKYIIQDLPQVIDGDAGTRKFWAKEYPEFVQSGKVQFQPHDFFRPNPVNSPDVFIMRAILHD</sequence>
<proteinExistence type="predicted"/>
<dbReference type="Gene3D" id="1.10.10.10">
    <property type="entry name" value="Winged helix-like DNA-binding domain superfamily/Winged helix DNA-binding domain"/>
    <property type="match status" value="1"/>
</dbReference>
<evidence type="ECO:0000313" key="7">
    <source>
        <dbReference type="Proteomes" id="UP000305067"/>
    </source>
</evidence>